<dbReference type="OrthoDB" id="10371674at2759"/>
<proteinExistence type="predicted"/>
<sequence length="201" mass="22820">MPYPNPIFKLGLKRLTPGLHLDLTKETPGLLTYCQTLTNTTLPQTLHKLIDKTPLTVTTTPKPIILSIIAIIALHNALCHKKRENPLPCSSLRQSINYLDQRIGTQHYMHSEITRREFEGRYERVVHHDDWNAMTRTITIVEKLTSVSNNGIVCAAWKKTSDRDNTHGECSDDAGVLICCNSTRKKSEYVEVEKVDIDQLT</sequence>
<reference evidence="1" key="1">
    <citation type="submission" date="2021-07" db="EMBL/GenBank/DDBJ databases">
        <authorList>
            <person name="Durling M."/>
        </authorList>
    </citation>
    <scope>NUCLEOTIDE SEQUENCE</scope>
</reference>
<accession>A0A9N9M1B8</accession>
<keyword evidence="2" id="KW-1185">Reference proteome</keyword>
<comment type="caution">
    <text evidence="1">The sequence shown here is derived from an EMBL/GenBank/DDBJ whole genome shotgun (WGS) entry which is preliminary data.</text>
</comment>
<evidence type="ECO:0000313" key="2">
    <source>
        <dbReference type="Proteomes" id="UP000701801"/>
    </source>
</evidence>
<evidence type="ECO:0000313" key="1">
    <source>
        <dbReference type="EMBL" id="CAG8982376.1"/>
    </source>
</evidence>
<organism evidence="1 2">
    <name type="scientific">Hymenoscyphus albidus</name>
    <dbReference type="NCBI Taxonomy" id="595503"/>
    <lineage>
        <taxon>Eukaryota</taxon>
        <taxon>Fungi</taxon>
        <taxon>Dikarya</taxon>
        <taxon>Ascomycota</taxon>
        <taxon>Pezizomycotina</taxon>
        <taxon>Leotiomycetes</taxon>
        <taxon>Helotiales</taxon>
        <taxon>Helotiaceae</taxon>
        <taxon>Hymenoscyphus</taxon>
    </lineage>
</organism>
<dbReference type="EMBL" id="CAJVRM010000607">
    <property type="protein sequence ID" value="CAG8982376.1"/>
    <property type="molecule type" value="Genomic_DNA"/>
</dbReference>
<dbReference type="Proteomes" id="UP000701801">
    <property type="component" value="Unassembled WGS sequence"/>
</dbReference>
<gene>
    <name evidence="1" type="ORF">HYALB_00007498</name>
</gene>
<name>A0A9N9M1B8_9HELO</name>
<dbReference type="AlphaFoldDB" id="A0A9N9M1B8"/>
<protein>
    <submittedName>
        <fullName evidence="1">Uncharacterized protein</fullName>
    </submittedName>
</protein>